<dbReference type="AlphaFoldDB" id="A0A5C1H7P0"/>
<dbReference type="InterPro" id="IPR000266">
    <property type="entry name" value="Ribosomal_uS17"/>
</dbReference>
<evidence type="ECO:0000256" key="1">
    <source>
        <dbReference type="ARBA" id="ARBA00010254"/>
    </source>
</evidence>
<protein>
    <submittedName>
        <fullName evidence="4">30S ribosomal protein S17</fullName>
    </submittedName>
</protein>
<dbReference type="InterPro" id="IPR012340">
    <property type="entry name" value="NA-bd_OB-fold"/>
</dbReference>
<gene>
    <name evidence="4" type="primary">rps17</name>
</gene>
<sequence>MNKQYIGYVILKLDNKTIKIIYPSFKFYKKYNIKQKIYKIYLVEDSRNEALKGDWIIFSKIKSKSKNKFFKLIKIINNNGTYRNNI</sequence>
<name>A0A5C1H7P0_9APIC</name>
<dbReference type="GO" id="GO:0005840">
    <property type="term" value="C:ribosome"/>
    <property type="evidence" value="ECO:0007669"/>
    <property type="project" value="UniProtKB-KW"/>
</dbReference>
<dbReference type="EMBL" id="MK573202">
    <property type="protein sequence ID" value="QEM01660.1"/>
    <property type="molecule type" value="Genomic_DNA"/>
</dbReference>
<keyword evidence="2 4" id="KW-0689">Ribosomal protein</keyword>
<evidence type="ECO:0000256" key="3">
    <source>
        <dbReference type="ARBA" id="ARBA00023274"/>
    </source>
</evidence>
<dbReference type="GO" id="GO:0006412">
    <property type="term" value="P:translation"/>
    <property type="evidence" value="ECO:0007669"/>
    <property type="project" value="InterPro"/>
</dbReference>
<accession>A0A5C1H7P0</accession>
<dbReference type="GO" id="GO:1990904">
    <property type="term" value="C:ribonucleoprotein complex"/>
    <property type="evidence" value="ECO:0007669"/>
    <property type="project" value="UniProtKB-KW"/>
</dbReference>
<reference evidence="4" key="1">
    <citation type="journal article" date="2019" name="Genome Biol. Evol.">
        <title>Nephromyces represents a diverse and novel lineage of the Apicomplexa that has retained apicoplasts.</title>
        <authorList>
            <person name="Munoz-Gomez S.A."/>
            <person name="Durnin K."/>
            <person name="Eme L."/>
            <person name="Paight C."/>
            <person name="Lane C.E."/>
            <person name="Saffo M.B."/>
            <person name="Slamovits C.H."/>
        </authorList>
    </citation>
    <scope>NUCLEOTIDE SEQUENCE</scope>
    <source>
        <strain evidence="4">449</strain>
    </source>
</reference>
<dbReference type="Pfam" id="PF00366">
    <property type="entry name" value="Ribosomal_S17"/>
    <property type="match status" value="1"/>
</dbReference>
<dbReference type="Gene3D" id="2.40.50.140">
    <property type="entry name" value="Nucleic acid-binding proteins"/>
    <property type="match status" value="1"/>
</dbReference>
<dbReference type="SUPFAM" id="SSF50249">
    <property type="entry name" value="Nucleic acid-binding proteins"/>
    <property type="match status" value="1"/>
</dbReference>
<keyword evidence="3" id="KW-0687">Ribonucleoprotein</keyword>
<evidence type="ECO:0000256" key="2">
    <source>
        <dbReference type="ARBA" id="ARBA00022980"/>
    </source>
</evidence>
<dbReference type="GO" id="GO:0003735">
    <property type="term" value="F:structural constituent of ribosome"/>
    <property type="evidence" value="ECO:0007669"/>
    <property type="project" value="InterPro"/>
</dbReference>
<evidence type="ECO:0000313" key="4">
    <source>
        <dbReference type="EMBL" id="QEM01660.1"/>
    </source>
</evidence>
<proteinExistence type="inferred from homology"/>
<organism evidence="4">
    <name type="scientific">Nephromyces sp. ex Molgula occidentalis</name>
    <dbReference type="NCBI Taxonomy" id="2544991"/>
    <lineage>
        <taxon>Eukaryota</taxon>
        <taxon>Sar</taxon>
        <taxon>Alveolata</taxon>
        <taxon>Apicomplexa</taxon>
        <taxon>Aconoidasida</taxon>
        <taxon>Nephromycida</taxon>
        <taxon>Nephromyces</taxon>
    </lineage>
</organism>
<comment type="similarity">
    <text evidence="1">Belongs to the universal ribosomal protein uS17 family.</text>
</comment>